<organism evidence="6 7">
    <name type="scientific">Bradyrhizobium sediminis</name>
    <dbReference type="NCBI Taxonomy" id="2840469"/>
    <lineage>
        <taxon>Bacteria</taxon>
        <taxon>Pseudomonadati</taxon>
        <taxon>Pseudomonadota</taxon>
        <taxon>Alphaproteobacteria</taxon>
        <taxon>Hyphomicrobiales</taxon>
        <taxon>Nitrobacteraceae</taxon>
        <taxon>Bradyrhizobium</taxon>
    </lineage>
</organism>
<evidence type="ECO:0000259" key="5">
    <source>
        <dbReference type="Pfam" id="PF24407"/>
    </source>
</evidence>
<evidence type="ECO:0000313" key="7">
    <source>
        <dbReference type="Proteomes" id="UP000680839"/>
    </source>
</evidence>
<evidence type="ECO:0000256" key="1">
    <source>
        <dbReference type="ARBA" id="ARBA00004240"/>
    </source>
</evidence>
<gene>
    <name evidence="6" type="ORF">KMZ29_26125</name>
</gene>
<dbReference type="Proteomes" id="UP000680839">
    <property type="component" value="Chromosome"/>
</dbReference>
<dbReference type="Gene3D" id="3.40.50.1820">
    <property type="entry name" value="alpha/beta hydrolase"/>
    <property type="match status" value="1"/>
</dbReference>
<dbReference type="InterPro" id="IPR056620">
    <property type="entry name" value="HTH_next_PIN-TPR-GreABC"/>
</dbReference>
<proteinExistence type="predicted"/>
<evidence type="ECO:0000256" key="4">
    <source>
        <dbReference type="ARBA" id="ARBA00023136"/>
    </source>
</evidence>
<dbReference type="EMBL" id="CP076134">
    <property type="protein sequence ID" value="QWG13106.1"/>
    <property type="molecule type" value="Genomic_DNA"/>
</dbReference>
<evidence type="ECO:0000313" key="6">
    <source>
        <dbReference type="EMBL" id="QWG13106.1"/>
    </source>
</evidence>
<reference evidence="6" key="1">
    <citation type="submission" date="2021-06" db="EMBL/GenBank/DDBJ databases">
        <title>Bradyrhizobium sp. S2-20-1 Genome sequencing.</title>
        <authorList>
            <person name="Jin L."/>
        </authorList>
    </citation>
    <scope>NUCLEOTIDE SEQUENCE</scope>
    <source>
        <strain evidence="6">S2-20-1</strain>
    </source>
</reference>
<keyword evidence="4" id="KW-0472">Membrane</keyword>
<accession>A0A975NEI6</accession>
<evidence type="ECO:0000256" key="3">
    <source>
        <dbReference type="ARBA" id="ARBA00022824"/>
    </source>
</evidence>
<dbReference type="RefSeq" id="WP_215621855.1">
    <property type="nucleotide sequence ID" value="NZ_CP076134.1"/>
</dbReference>
<protein>
    <recommendedName>
        <fullName evidence="5">HTH domain-containing protein</fullName>
    </recommendedName>
</protein>
<keyword evidence="3" id="KW-0256">Endoplasmic reticulum</keyword>
<dbReference type="Pfam" id="PF24407">
    <property type="entry name" value="HTH_upst_double_PIN"/>
    <property type="match status" value="1"/>
</dbReference>
<dbReference type="PANTHER" id="PTHR48182:SF2">
    <property type="entry name" value="PROTEIN SERAC1"/>
    <property type="match status" value="1"/>
</dbReference>
<dbReference type="InterPro" id="IPR029058">
    <property type="entry name" value="AB_hydrolase_fold"/>
</dbReference>
<dbReference type="InterPro" id="IPR052374">
    <property type="entry name" value="SERAC1"/>
</dbReference>
<dbReference type="SUPFAM" id="SSF53474">
    <property type="entry name" value="alpha/beta-Hydrolases"/>
    <property type="match status" value="1"/>
</dbReference>
<sequence>MSGGQPPEKWPLWLSDEIENLAIWSAEYDAAPSNWLGHGMSRADRANNLLARLLAEPRLETGDIAFVVHSFGGLVFAQMLRIASERAEFDAKAGSFLKRISRVTFLGTPHRGADLATIGGKLSFVSRLSAASLGLARNDPDLRDLNEFFRQYVSRNGIDTQSLIEGRSTSIWGLVVKPDSAGDGTLSIPIVVDADHFELTAPTSRQSEIYIHIRNQLKKPIGHRRTLVADANLLEGIAQNSAASAATLTRIEEKLSSTSQTAHQKPLIPSYLVDGETIKRITRLRQMRFFEGSTHLEDAERLASELLSGELVGTSVQVKADALAWCARLLSAKTDRSDAQRLLGEAKRLLSTEAVAIAGALLLSYEGNEPEALKRLAEINSNDARAASLIIVINSKGGRDPLKWFDDAGLSIGSIAPDGKFFLLKRLIDAGAWEGALKTAEALTDNDFREAPVLAYVAASARLASTAPTELKAFVAFQPPFEVSPIPLDDTAASMEQRRKARELFERAAEAAAGLGLLRTSRDAADRALWIALRDPTTRGAALGQLERSMRDPAEQLRRLPLALEFGLKLDLQAVEREIDRQDALSDGNSDVAVARISIALTKGSPKEGADYIAKYRDRLIKHLNPSFVYSMEIELLARSGQADLAEQKIVEWPNGEASESERDRLRRLIAEARGANPVEAREVEFRRTDSLTDLANLVERLNELEEWGRLAPYAATFFDRTRGLSACRIYAQTMFETKDYEGVLQLLNQHPDFVAQSPFLEAIRAWSFYRAGDINASRQAIEKLRARRDEANDRILFVSIAISSGDWTSLNSFIEEEWAAREKRSAVELLQAGQLAVHVGSSRARELIFEAASRAPDDPAVLTGCYGAAISSGWESDETARWLERAADLSGDDGPVQRFSLKQMLDLDPDWQQREKRTWEQLNAGDIPIFAAGHLLRRSVFQIYLIPAIANSEATDPRRRSVVYAYSGARQFFRATAKSAVLDPTTIISLAVTGALDKAFNWFDKIVIPHATLGWLFEEKQKLQFHQPRKIVEAREIKSLLESGHIVRFEGTAVVDRELASEVGDDLAAFIAEAMVPANDGRQRVVVRPWPVHRIGSLMEEEADLTAYSGHLSGCLELVAALAQQGQLTQAEDQRARAYFKLRERPWPTPVQIQPGATLFLDELTVTYFQHLRLLGKIKAAGFTAVASPSELLQGDAFVRHEDLTNRASELLEQIRKKLAEGISSGKVQVAPQRSLIEDDGVARLQQHPTFELMSAADMADVVVIDDRHFNQHGNISGSFGTRPVWSSYDIISFMSSDDNEFEEYVTALRRAGFAFVPLRAEELSALVARTSVLNGRMVETAELKAIRENLLLARMSESLAWPKEQTWLGNTALAFAATIKDQWVDGVDEVAARARAAWLLEQFDIRHWAPSYGAVGDIAEMKTRYRNQVLSLAMQTSKVSYDTKQKYWRWYEEAVLEPLRLADPELYTELSEDVKSIVEDGLRRVEGQNGA</sequence>
<dbReference type="PANTHER" id="PTHR48182">
    <property type="entry name" value="PROTEIN SERAC1"/>
    <property type="match status" value="1"/>
</dbReference>
<feature type="domain" description="HTH" evidence="5">
    <location>
        <begin position="902"/>
        <end position="971"/>
    </location>
</feature>
<evidence type="ECO:0000256" key="2">
    <source>
        <dbReference type="ARBA" id="ARBA00004370"/>
    </source>
</evidence>
<name>A0A975NEI6_9BRAD</name>
<dbReference type="GO" id="GO:0016020">
    <property type="term" value="C:membrane"/>
    <property type="evidence" value="ECO:0007669"/>
    <property type="project" value="UniProtKB-SubCell"/>
</dbReference>
<comment type="subcellular location">
    <subcellularLocation>
        <location evidence="1">Endoplasmic reticulum</location>
    </subcellularLocation>
    <subcellularLocation>
        <location evidence="2">Membrane</location>
    </subcellularLocation>
</comment>